<feature type="domain" description="Cobalamin-independent methionine synthase MetE N-terminal" evidence="17">
    <location>
        <begin position="4"/>
        <end position="312"/>
    </location>
</feature>
<feature type="binding site" evidence="13">
    <location>
        <position position="19"/>
    </location>
    <ligand>
        <name>5-methyltetrahydropteroyltri-L-glutamate</name>
        <dbReference type="ChEBI" id="CHEBI:58207"/>
    </ligand>
</feature>
<accession>A0A8H5HRN9</accession>
<feature type="binding site" evidence="13">
    <location>
        <position position="494"/>
    </location>
    <ligand>
        <name>L-methionine</name>
        <dbReference type="ChEBI" id="CHEBI:57844"/>
    </ligand>
</feature>
<evidence type="ECO:0000256" key="14">
    <source>
        <dbReference type="PIRSR" id="PIRSR000382-2"/>
    </source>
</evidence>
<organism evidence="18 19">
    <name type="scientific">Tricholomella constricta</name>
    <dbReference type="NCBI Taxonomy" id="117010"/>
    <lineage>
        <taxon>Eukaryota</taxon>
        <taxon>Fungi</taxon>
        <taxon>Dikarya</taxon>
        <taxon>Basidiomycota</taxon>
        <taxon>Agaricomycotina</taxon>
        <taxon>Agaricomycetes</taxon>
        <taxon>Agaricomycetidae</taxon>
        <taxon>Agaricales</taxon>
        <taxon>Tricholomatineae</taxon>
        <taxon>Lyophyllaceae</taxon>
        <taxon>Tricholomella</taxon>
    </lineage>
</organism>
<dbReference type="SUPFAM" id="SSF51726">
    <property type="entry name" value="UROD/MetE-like"/>
    <property type="match status" value="2"/>
</dbReference>
<feature type="binding site" evidence="14">
    <location>
        <position position="675"/>
    </location>
    <ligand>
        <name>Zn(2+)</name>
        <dbReference type="ChEBI" id="CHEBI:29105"/>
        <label>1</label>
        <note>catalytic</note>
    </ligand>
</feature>
<dbReference type="GO" id="GO:0003871">
    <property type="term" value="F:5-methyltetrahydropteroyltriglutamate-homocysteine S-methyltransferase activity"/>
    <property type="evidence" value="ECO:0007669"/>
    <property type="project" value="UniProtKB-EC"/>
</dbReference>
<comment type="function">
    <text evidence="1">Catalyzes the transfer of a methyl group from 5-methyltetrahydrofolate to homocysteine resulting in methionine formation.</text>
</comment>
<dbReference type="UniPathway" id="UPA00051">
    <property type="reaction ID" value="UER00082"/>
</dbReference>
<evidence type="ECO:0000256" key="10">
    <source>
        <dbReference type="ARBA" id="ARBA00023167"/>
    </source>
</evidence>
<dbReference type="InterPro" id="IPR002629">
    <property type="entry name" value="Met_Synth_C/arc"/>
</dbReference>
<feature type="binding site" evidence="14">
    <location>
        <position position="736"/>
    </location>
    <ligand>
        <name>Zn(2+)</name>
        <dbReference type="ChEBI" id="CHEBI:29105"/>
        <label>1</label>
        <note>catalytic</note>
    </ligand>
</feature>
<keyword evidence="5" id="KW-0489">Methyltransferase</keyword>
<gene>
    <name evidence="18" type="ORF">D9615_000513</name>
</gene>
<dbReference type="InterPro" id="IPR013215">
    <property type="entry name" value="Cbl-indep_Met_Synth_N"/>
</dbReference>
<sequence>MVLSSVLGFPRIGANREVKKAVEAYWAGKISADDLTKAAADVKKTSWTSVKAHGVDFVPSGEFSLYDHVLDHSAAFNVIPKRYVGLGLSPLDVYFAMGRGRQAEEVDVPASEMKKWFDSNYHFVVPEFSEETEFKLNFNKAVEEFKEAQAAGVTTRSVVLGPVTFLALGKAAKDAKPGFQPISLLPKLLPIYHTLLADLKAAGAEWVQIDEPVLVLDSAANLEKEFTTAYTELAPIAPKILLTTYFARLDSNLSFVAKLPVAGLHIDLDRAPGQLKEVVDAVKNTDIVLSLGLVSGRNIWKTDFDAAIKLAKVALEALGQDRVIVATSSSLLHTPVTLAGEKKLTDDQKDWFSFALEKAAEVATIAAVLSDSQDAKVAAALEANKVSIAKRREFEETSDDTVRKRVAAITPDQLERKSAFAVRKEIQAKHLNLPKFPTTTIGSFPQTKEIRLARAKLGKGELTPEQYEEFIKKEVESVVRFQEKIGLDLLVHGEPERNDMVQYFGEQLHGFVFTQNAWVQSYGSRYVRPPIIVSDVSRPGPMTVKWSSYAQSLTQKPMKGMLTGPVTILNWSFPRADVSRELQSKQLALALRDEVIDLEKAGINAIQVDEPAIREGLPLRRADWDAYLKWAVDSFKLATAGVTDQLQTHSHFCYSDFDDIFPSIQRLDADVISIEASKSDMKLLNTFKHYGYSNQIGPGVYDIHSPRVPGEQEIKDRLKSMLDILPDSLLFVNPDCGLKTRGWKETEASLVNLVNGAKWARENYA</sequence>
<dbReference type="EMBL" id="JAACJP010000001">
    <property type="protein sequence ID" value="KAF5388232.1"/>
    <property type="molecule type" value="Genomic_DNA"/>
</dbReference>
<evidence type="ECO:0000256" key="7">
    <source>
        <dbReference type="ARBA" id="ARBA00022679"/>
    </source>
</evidence>
<feature type="binding site" evidence="13">
    <location>
        <position position="120"/>
    </location>
    <ligand>
        <name>5-methyltetrahydropteroyltri-L-glutamate</name>
        <dbReference type="ChEBI" id="CHEBI:58207"/>
    </ligand>
</feature>
<comment type="similarity">
    <text evidence="3">Belongs to the vitamin-B12 independent methionine synthase family.</text>
</comment>
<feature type="active site" description="Proton donor" evidence="15">
    <location>
        <position position="704"/>
    </location>
</feature>
<feature type="binding site" evidence="13">
    <location>
        <begin position="441"/>
        <end position="443"/>
    </location>
    <ligand>
        <name>L-methionine</name>
        <dbReference type="ChEBI" id="CHEBI:57844"/>
    </ligand>
</feature>
<dbReference type="CDD" id="cd03311">
    <property type="entry name" value="CIMS_C_terminal_like"/>
    <property type="match status" value="1"/>
</dbReference>
<dbReference type="AlphaFoldDB" id="A0A8H5HRN9"/>
<evidence type="ECO:0000256" key="9">
    <source>
        <dbReference type="ARBA" id="ARBA00022833"/>
    </source>
</evidence>
<feature type="binding site" evidence="13">
    <location>
        <position position="571"/>
    </location>
    <ligand>
        <name>5-methyltetrahydropteroyltri-L-glutamate</name>
        <dbReference type="ChEBI" id="CHEBI:58207"/>
    </ligand>
</feature>
<protein>
    <recommendedName>
        <fullName evidence="4">5-methyltetrahydropteroyltriglutamate--homocysteine S-methyltransferase</fullName>
        <ecNumber evidence="4">2.1.1.14</ecNumber>
    </recommendedName>
    <alternativeName>
        <fullName evidence="12">Cobalamin-independent methionine synthase</fullName>
    </alternativeName>
    <alternativeName>
        <fullName evidence="11">Methionine synthase, vitamin-B12 independent isozyme</fullName>
    </alternativeName>
</protein>
<dbReference type="NCBIfam" id="TIGR01371">
    <property type="entry name" value="met_syn_B12ind"/>
    <property type="match status" value="1"/>
</dbReference>
<dbReference type="GO" id="GO:0071265">
    <property type="term" value="P:L-methionine biosynthetic process"/>
    <property type="evidence" value="ECO:0007669"/>
    <property type="project" value="UniProtKB-ARBA"/>
</dbReference>
<feature type="binding site" evidence="13">
    <location>
        <begin position="441"/>
        <end position="443"/>
    </location>
    <ligand>
        <name>L-homocysteine</name>
        <dbReference type="ChEBI" id="CHEBI:58199"/>
    </ligand>
</feature>
<keyword evidence="8 14" id="KW-0479">Metal-binding</keyword>
<dbReference type="InterPro" id="IPR038071">
    <property type="entry name" value="UROD/MetE-like_sf"/>
</dbReference>
<feature type="binding site" evidence="13">
    <location>
        <position position="609"/>
    </location>
    <ligand>
        <name>L-homocysteine</name>
        <dbReference type="ChEBI" id="CHEBI:58199"/>
    </ligand>
</feature>
<feature type="domain" description="Cobalamin-independent methionine synthase MetE C-terminal/archaeal" evidence="16">
    <location>
        <begin position="436"/>
        <end position="758"/>
    </location>
</feature>
<dbReference type="Gene3D" id="3.20.20.210">
    <property type="match status" value="2"/>
</dbReference>
<evidence type="ECO:0000256" key="15">
    <source>
        <dbReference type="PIRSR" id="PIRSR000382-3"/>
    </source>
</evidence>
<evidence type="ECO:0000256" key="1">
    <source>
        <dbReference type="ARBA" id="ARBA00002777"/>
    </source>
</evidence>
<comment type="cofactor">
    <cofactor evidence="14">
        <name>Zn(2+)</name>
        <dbReference type="ChEBI" id="CHEBI:29105"/>
    </cofactor>
    <text evidence="14">Binds 2 Zn(2+) ions per subunit.</text>
</comment>
<dbReference type="GO" id="GO:0008270">
    <property type="term" value="F:zinc ion binding"/>
    <property type="evidence" value="ECO:0007669"/>
    <property type="project" value="InterPro"/>
</dbReference>
<dbReference type="InterPro" id="IPR006276">
    <property type="entry name" value="Cobalamin-indep_Met_synthase"/>
</dbReference>
<evidence type="ECO:0000256" key="8">
    <source>
        <dbReference type="ARBA" id="ARBA00022723"/>
    </source>
</evidence>
<evidence type="ECO:0000256" key="6">
    <source>
        <dbReference type="ARBA" id="ARBA00022605"/>
    </source>
</evidence>
<dbReference type="PIRSF" id="PIRSF000382">
    <property type="entry name" value="MeTrfase_B12_ind"/>
    <property type="match status" value="1"/>
</dbReference>
<evidence type="ECO:0000256" key="5">
    <source>
        <dbReference type="ARBA" id="ARBA00022603"/>
    </source>
</evidence>
<comment type="pathway">
    <text evidence="2">Amino-acid biosynthesis; L-methionine biosynthesis via de novo pathway; L-methionine from L-homocysteine (MetE route): step 1/1.</text>
</comment>
<dbReference type="PANTHER" id="PTHR30519">
    <property type="entry name" value="5-METHYLTETRAHYDROPTEROYLTRIGLUTAMATE--HOMOCYSTEINE METHYLTRANSFERASE"/>
    <property type="match status" value="1"/>
</dbReference>
<feature type="binding site" evidence="14">
    <location>
        <position position="653"/>
    </location>
    <ligand>
        <name>Zn(2+)</name>
        <dbReference type="ChEBI" id="CHEBI:29105"/>
        <label>1</label>
        <note>catalytic</note>
    </ligand>
</feature>
<dbReference type="FunFam" id="3.20.20.210:FF:000003">
    <property type="entry name" value="5-methyltetrahydropteroyltriglutamate--homocysteine methyltransferase"/>
    <property type="match status" value="1"/>
</dbReference>
<evidence type="ECO:0000313" key="18">
    <source>
        <dbReference type="EMBL" id="KAF5388232.1"/>
    </source>
</evidence>
<dbReference type="NCBIfam" id="NF003556">
    <property type="entry name" value="PRK05222.1"/>
    <property type="match status" value="1"/>
</dbReference>
<dbReference type="CDD" id="cd03312">
    <property type="entry name" value="CIMS_N_terminal_like"/>
    <property type="match status" value="1"/>
</dbReference>
<dbReference type="OrthoDB" id="1053771at2759"/>
<keyword evidence="6" id="KW-0028">Amino-acid biosynthesis</keyword>
<dbReference type="Pfam" id="PF01717">
    <property type="entry name" value="Meth_synt_2"/>
    <property type="match status" value="1"/>
</dbReference>
<dbReference type="FunFam" id="3.20.20.210:FF:000002">
    <property type="entry name" value="5-methyltetrahydropteroyltriglutamate--homocysteine methyltransferase"/>
    <property type="match status" value="1"/>
</dbReference>
<comment type="caution">
    <text evidence="18">The sequence shown here is derived from an EMBL/GenBank/DDBJ whole genome shotgun (WGS) entry which is preliminary data.</text>
</comment>
<evidence type="ECO:0000259" key="16">
    <source>
        <dbReference type="Pfam" id="PF01717"/>
    </source>
</evidence>
<evidence type="ECO:0000256" key="4">
    <source>
        <dbReference type="ARBA" id="ARBA00012034"/>
    </source>
</evidence>
<feature type="binding site" evidence="14">
    <location>
        <position position="651"/>
    </location>
    <ligand>
        <name>Zn(2+)</name>
        <dbReference type="ChEBI" id="CHEBI:29105"/>
        <label>1</label>
        <note>catalytic</note>
    </ligand>
</feature>
<evidence type="ECO:0000256" key="13">
    <source>
        <dbReference type="PIRSR" id="PIRSR000382-1"/>
    </source>
</evidence>
<dbReference type="EC" id="2.1.1.14" evidence="4"/>
<evidence type="ECO:0000256" key="3">
    <source>
        <dbReference type="ARBA" id="ARBA00009553"/>
    </source>
</evidence>
<keyword evidence="10" id="KW-0486">Methionine biosynthesis</keyword>
<dbReference type="HAMAP" id="MF_00172">
    <property type="entry name" value="Meth_synth"/>
    <property type="match status" value="1"/>
</dbReference>
<dbReference type="Pfam" id="PF08267">
    <property type="entry name" value="Meth_synt_1"/>
    <property type="match status" value="1"/>
</dbReference>
<reference evidence="18 19" key="1">
    <citation type="journal article" date="2020" name="ISME J.">
        <title>Uncovering the hidden diversity of litter-decomposition mechanisms in mushroom-forming fungi.</title>
        <authorList>
            <person name="Floudas D."/>
            <person name="Bentzer J."/>
            <person name="Ahren D."/>
            <person name="Johansson T."/>
            <person name="Persson P."/>
            <person name="Tunlid A."/>
        </authorList>
    </citation>
    <scope>NUCLEOTIDE SEQUENCE [LARGE SCALE GENOMIC DNA]</scope>
    <source>
        <strain evidence="18 19">CBS 661.87</strain>
    </source>
</reference>
<keyword evidence="19" id="KW-1185">Reference proteome</keyword>
<name>A0A8H5HRN9_9AGAR</name>
<keyword evidence="7" id="KW-0808">Transferase</keyword>
<evidence type="ECO:0000256" key="2">
    <source>
        <dbReference type="ARBA" id="ARBA00004681"/>
    </source>
</evidence>
<dbReference type="Proteomes" id="UP000565441">
    <property type="component" value="Unassembled WGS sequence"/>
</dbReference>
<evidence type="ECO:0000313" key="19">
    <source>
        <dbReference type="Proteomes" id="UP000565441"/>
    </source>
</evidence>
<evidence type="ECO:0000256" key="12">
    <source>
        <dbReference type="ARBA" id="ARBA00031314"/>
    </source>
</evidence>
<dbReference type="GO" id="GO:0032259">
    <property type="term" value="P:methylation"/>
    <property type="evidence" value="ECO:0007669"/>
    <property type="project" value="UniProtKB-KW"/>
</dbReference>
<proteinExistence type="inferred from homology"/>
<evidence type="ECO:0000256" key="11">
    <source>
        <dbReference type="ARBA" id="ARBA00030765"/>
    </source>
</evidence>
<feature type="binding site" evidence="13">
    <location>
        <position position="609"/>
    </location>
    <ligand>
        <name>L-methionine</name>
        <dbReference type="ChEBI" id="CHEBI:57844"/>
    </ligand>
</feature>
<evidence type="ECO:0000259" key="17">
    <source>
        <dbReference type="Pfam" id="PF08267"/>
    </source>
</evidence>
<keyword evidence="9 14" id="KW-0862">Zinc</keyword>